<sequence>MDALLTGVRDALTARYLIVATVAFQIRFIWTSKIGVRHLHFFLNRYAPFATSFLGLYYVVLKGDLKARLQVWFRISFTTIIGMLIAELTVFLRVDAVWGHKLFIRILLGLSFLCSCTVILYFASIHIEKNHVLQLHYMSGCLYVHDDRMIWIALLAYTLCELVAIVLLLTKAFLGFRLDNSPVMKNLYQDGIMYFSIITISTIANLVLLLTASSTLSDAFLIPESVLVNVLCSHMHLRIRKSNLESLHTTNDALGIELRAPVFASFEGSQTEDLTISRYAF</sequence>
<dbReference type="EMBL" id="LNZH02000175">
    <property type="protein sequence ID" value="OCB88644.1"/>
    <property type="molecule type" value="Genomic_DNA"/>
</dbReference>
<reference evidence="2" key="1">
    <citation type="submission" date="2016-06" db="EMBL/GenBank/DDBJ databases">
        <title>Draft Genome sequence of the fungus Inonotus baumii.</title>
        <authorList>
            <person name="Zhu H."/>
            <person name="Lin W."/>
        </authorList>
    </citation>
    <scope>NUCLEOTIDE SEQUENCE</scope>
    <source>
        <strain evidence="2">821</strain>
    </source>
</reference>
<dbReference type="AlphaFoldDB" id="A0A9Q5HZ46"/>
<evidence type="ECO:0000313" key="2">
    <source>
        <dbReference type="EMBL" id="OCB88644.1"/>
    </source>
</evidence>
<keyword evidence="1" id="KW-1133">Transmembrane helix</keyword>
<proteinExistence type="predicted"/>
<keyword evidence="1" id="KW-0812">Transmembrane</keyword>
<dbReference type="Proteomes" id="UP000757232">
    <property type="component" value="Unassembled WGS sequence"/>
</dbReference>
<feature type="transmembrane region" description="Helical" evidence="1">
    <location>
        <begin position="42"/>
        <end position="60"/>
    </location>
</feature>
<comment type="caution">
    <text evidence="2">The sequence shown here is derived from an EMBL/GenBank/DDBJ whole genome shotgun (WGS) entry which is preliminary data.</text>
</comment>
<feature type="transmembrane region" description="Helical" evidence="1">
    <location>
        <begin position="12"/>
        <end position="30"/>
    </location>
</feature>
<dbReference type="OrthoDB" id="2645170at2759"/>
<accession>A0A9Q5HZ46</accession>
<organism evidence="2 3">
    <name type="scientific">Sanghuangporus baumii</name>
    <name type="common">Phellinus baumii</name>
    <dbReference type="NCBI Taxonomy" id="108892"/>
    <lineage>
        <taxon>Eukaryota</taxon>
        <taxon>Fungi</taxon>
        <taxon>Dikarya</taxon>
        <taxon>Basidiomycota</taxon>
        <taxon>Agaricomycotina</taxon>
        <taxon>Agaricomycetes</taxon>
        <taxon>Hymenochaetales</taxon>
        <taxon>Hymenochaetaceae</taxon>
        <taxon>Sanghuangporus</taxon>
    </lineage>
</organism>
<feature type="transmembrane region" description="Helical" evidence="1">
    <location>
        <begin position="106"/>
        <end position="127"/>
    </location>
</feature>
<feature type="transmembrane region" description="Helical" evidence="1">
    <location>
        <begin position="191"/>
        <end position="213"/>
    </location>
</feature>
<gene>
    <name evidence="2" type="ORF">A7U60_g4244</name>
</gene>
<keyword evidence="3" id="KW-1185">Reference proteome</keyword>
<evidence type="ECO:0000256" key="1">
    <source>
        <dbReference type="SAM" id="Phobius"/>
    </source>
</evidence>
<feature type="transmembrane region" description="Helical" evidence="1">
    <location>
        <begin position="72"/>
        <end position="94"/>
    </location>
</feature>
<feature type="transmembrane region" description="Helical" evidence="1">
    <location>
        <begin position="149"/>
        <end position="170"/>
    </location>
</feature>
<keyword evidence="1" id="KW-0472">Membrane</keyword>
<evidence type="ECO:0000313" key="3">
    <source>
        <dbReference type="Proteomes" id="UP000757232"/>
    </source>
</evidence>
<protein>
    <submittedName>
        <fullName evidence="2">Uncharacterized protein</fullName>
    </submittedName>
</protein>
<name>A0A9Q5HZ46_SANBA</name>